<dbReference type="GO" id="GO:0046819">
    <property type="term" value="P:protein secretion by the type V secretion system"/>
    <property type="evidence" value="ECO:0007669"/>
    <property type="project" value="TreeGrafter"/>
</dbReference>
<keyword evidence="6" id="KW-0653">Protein transport</keyword>
<protein>
    <recommendedName>
        <fullName evidence="11">POTRA domain-containing protein</fullName>
    </recommendedName>
</protein>
<dbReference type="PANTHER" id="PTHR34597:SF1">
    <property type="entry name" value="HEME_HEMOPEXIN TRANSPORTER PROTEIN HUXB"/>
    <property type="match status" value="1"/>
</dbReference>
<dbReference type="AlphaFoldDB" id="V4RFY1"/>
<dbReference type="Gene3D" id="3.10.20.310">
    <property type="entry name" value="membrane protein fhac"/>
    <property type="match status" value="1"/>
</dbReference>
<evidence type="ECO:0000256" key="6">
    <source>
        <dbReference type="ARBA" id="ARBA00022927"/>
    </source>
</evidence>
<evidence type="ECO:0000256" key="5">
    <source>
        <dbReference type="ARBA" id="ARBA00022692"/>
    </source>
</evidence>
<evidence type="ECO:0000313" key="12">
    <source>
        <dbReference type="EMBL" id="ESQ90253.1"/>
    </source>
</evidence>
<dbReference type="InterPro" id="IPR051544">
    <property type="entry name" value="TPS_OM_transporter"/>
</dbReference>
<dbReference type="STRING" id="1121022.GCA_000376105_03212"/>
<dbReference type="GO" id="GO:0009279">
    <property type="term" value="C:cell outer membrane"/>
    <property type="evidence" value="ECO:0007669"/>
    <property type="project" value="UniProtKB-SubCell"/>
</dbReference>
<feature type="compositionally biased region" description="Basic and acidic residues" evidence="9">
    <location>
        <begin position="41"/>
        <end position="51"/>
    </location>
</feature>
<organism evidence="12 13">
    <name type="scientific">Asticcacaulis benevestitus DSM 16100 = ATCC BAA-896</name>
    <dbReference type="NCBI Taxonomy" id="1121022"/>
    <lineage>
        <taxon>Bacteria</taxon>
        <taxon>Pseudomonadati</taxon>
        <taxon>Pseudomonadota</taxon>
        <taxon>Alphaproteobacteria</taxon>
        <taxon>Caulobacterales</taxon>
        <taxon>Caulobacteraceae</taxon>
        <taxon>Asticcacaulis</taxon>
    </lineage>
</organism>
<keyword evidence="4" id="KW-1134">Transmembrane beta strand</keyword>
<feature type="domain" description="POTRA" evidence="11">
    <location>
        <begin position="74"/>
        <end position="149"/>
    </location>
</feature>
<dbReference type="GO" id="GO:0098046">
    <property type="term" value="C:type V protein secretion system complex"/>
    <property type="evidence" value="ECO:0007669"/>
    <property type="project" value="TreeGrafter"/>
</dbReference>
<accession>V4RFY1</accession>
<dbReference type="PANTHER" id="PTHR34597">
    <property type="entry name" value="SLR1661 PROTEIN"/>
    <property type="match status" value="1"/>
</dbReference>
<dbReference type="GO" id="GO:0008320">
    <property type="term" value="F:protein transmembrane transporter activity"/>
    <property type="evidence" value="ECO:0007669"/>
    <property type="project" value="TreeGrafter"/>
</dbReference>
<evidence type="ECO:0000256" key="9">
    <source>
        <dbReference type="SAM" id="MobiDB-lite"/>
    </source>
</evidence>
<dbReference type="Proteomes" id="UP000017837">
    <property type="component" value="Unassembled WGS sequence"/>
</dbReference>
<dbReference type="InterPro" id="IPR005565">
    <property type="entry name" value="Hemolysn_activator_HlyB_C"/>
</dbReference>
<dbReference type="InterPro" id="IPR013686">
    <property type="entry name" value="Polypept-transport_assoc_ShlB"/>
</dbReference>
<reference evidence="12 13" key="1">
    <citation type="journal article" date="2014" name="Nature">
        <title>Sequential evolution of bacterial morphology by co-option of a developmental regulator.</title>
        <authorList>
            <person name="Jiang C."/>
            <person name="Brown P.J."/>
            <person name="Ducret A."/>
            <person name="Brun Y.V."/>
        </authorList>
    </citation>
    <scope>NUCLEOTIDE SEQUENCE [LARGE SCALE GENOMIC DNA]</scope>
    <source>
        <strain evidence="12 13">DSM 16100</strain>
    </source>
</reference>
<comment type="similarity">
    <text evidence="2">Belongs to the TPS (TC 1.B.20) family.</text>
</comment>
<evidence type="ECO:0000256" key="2">
    <source>
        <dbReference type="ARBA" id="ARBA00009055"/>
    </source>
</evidence>
<keyword evidence="5" id="KW-0812">Transmembrane</keyword>
<dbReference type="PROSITE" id="PS51779">
    <property type="entry name" value="POTRA"/>
    <property type="match status" value="1"/>
</dbReference>
<comment type="caution">
    <text evidence="12">The sequence shown here is derived from an EMBL/GenBank/DDBJ whole genome shotgun (WGS) entry which is preliminary data.</text>
</comment>
<dbReference type="Pfam" id="PF03865">
    <property type="entry name" value="ShlB"/>
    <property type="match status" value="1"/>
</dbReference>
<dbReference type="Gene3D" id="2.40.160.50">
    <property type="entry name" value="membrane protein fhac: a member of the omp85/tpsb transporter family"/>
    <property type="match status" value="1"/>
</dbReference>
<name>V4RFY1_9CAUL</name>
<dbReference type="Pfam" id="PF08479">
    <property type="entry name" value="POTRA_2"/>
    <property type="match status" value="1"/>
</dbReference>
<evidence type="ECO:0000256" key="7">
    <source>
        <dbReference type="ARBA" id="ARBA00023136"/>
    </source>
</evidence>
<gene>
    <name evidence="12" type="ORF">ABENE_12810</name>
</gene>
<evidence type="ECO:0000256" key="1">
    <source>
        <dbReference type="ARBA" id="ARBA00004442"/>
    </source>
</evidence>
<dbReference type="OrthoDB" id="7209508at2"/>
<evidence type="ECO:0000313" key="13">
    <source>
        <dbReference type="Proteomes" id="UP000017837"/>
    </source>
</evidence>
<sequence length="560" mass="59817">MSRHILRRVSCLSLLATAFGLIPASAFAQTVSPPDAGQTLRENRFPVEPLRRGTAPSLTVPDETDPGSDPSQRLMVSTLRIEGNTRFTTQALMALVGDVQGKEQSLGELRVAVRRITDYYRAQGYVVARAYIPAQTIDDGLVIIRVLEGRLSSLTVDNHSKVRDSYLQAVLDAQKLNGEVILSSTTDRPLLLLADLPGVGKVAGKLKPGAGVGTSDLVVTTGAGKLFEGNVSLDNYGNRYTGDTRLSGQVAVNSPLNIGDRLSAQATLTNEDMIYGRLAYDLPMGANGLRIGAALSNSSYELGREFATLDATGTARTTGLYALYPVVRGLNHNIWLSANLESRDLEDEIASVKVITGKSSAVATVSAYGDLTDAFWGGGYNSWSLSYASGELNIHSASARATDRLGAKTAGAYTKVAFTASRLQAITKKTSLSLSLNTQATSKNLDSSEKFTIGGIYGVRAYPQGEGSGDTGWLINTELRHNVRDGLQVSGFYDAGRVQISRNLYAPGRNAQSLDSYGVSAAAQRGHVNARVTMAFHNGDKATTAPDYNPRLWASLGYSF</sequence>
<evidence type="ECO:0000256" key="10">
    <source>
        <dbReference type="SAM" id="SignalP"/>
    </source>
</evidence>
<keyword evidence="8" id="KW-0998">Cell outer membrane</keyword>
<proteinExistence type="inferred from homology"/>
<feature type="signal peptide" evidence="10">
    <location>
        <begin position="1"/>
        <end position="28"/>
    </location>
</feature>
<dbReference type="RefSeq" id="WP_018082883.1">
    <property type="nucleotide sequence ID" value="NZ_AQWM01000020.1"/>
</dbReference>
<evidence type="ECO:0000259" key="11">
    <source>
        <dbReference type="PROSITE" id="PS51779"/>
    </source>
</evidence>
<comment type="subcellular location">
    <subcellularLocation>
        <location evidence="1">Cell outer membrane</location>
    </subcellularLocation>
</comment>
<keyword evidence="10" id="KW-0732">Signal</keyword>
<evidence type="ECO:0000256" key="4">
    <source>
        <dbReference type="ARBA" id="ARBA00022452"/>
    </source>
</evidence>
<dbReference type="EMBL" id="AWGB01000025">
    <property type="protein sequence ID" value="ESQ90253.1"/>
    <property type="molecule type" value="Genomic_DNA"/>
</dbReference>
<keyword evidence="13" id="KW-1185">Reference proteome</keyword>
<evidence type="ECO:0000256" key="3">
    <source>
        <dbReference type="ARBA" id="ARBA00022448"/>
    </source>
</evidence>
<keyword evidence="7" id="KW-0472">Membrane</keyword>
<dbReference type="PATRIC" id="fig|1121022.4.peg.2601"/>
<feature type="region of interest" description="Disordered" evidence="9">
    <location>
        <begin position="33"/>
        <end position="72"/>
    </location>
</feature>
<keyword evidence="3" id="KW-0813">Transport</keyword>
<evidence type="ECO:0000256" key="8">
    <source>
        <dbReference type="ARBA" id="ARBA00023237"/>
    </source>
</evidence>
<dbReference type="eggNOG" id="COG2831">
    <property type="taxonomic scope" value="Bacteria"/>
</dbReference>
<feature type="chain" id="PRO_5004728512" description="POTRA domain-containing protein" evidence="10">
    <location>
        <begin position="29"/>
        <end position="560"/>
    </location>
</feature>
<dbReference type="InterPro" id="IPR034746">
    <property type="entry name" value="POTRA"/>
</dbReference>